<dbReference type="SUPFAM" id="SSF50475">
    <property type="entry name" value="FMN-binding split barrel"/>
    <property type="match status" value="1"/>
</dbReference>
<dbReference type="GO" id="GO:0016627">
    <property type="term" value="F:oxidoreductase activity, acting on the CH-CH group of donors"/>
    <property type="evidence" value="ECO:0007669"/>
    <property type="project" value="TreeGrafter"/>
</dbReference>
<feature type="domain" description="Pyridoxamine 5'-phosphate oxidase N-terminal" evidence="2">
    <location>
        <begin position="4"/>
        <end position="129"/>
    </location>
</feature>
<keyword evidence="1" id="KW-0560">Oxidoreductase</keyword>
<reference evidence="3 4" key="1">
    <citation type="journal article" date="2016" name="Genome Announc.">
        <title>Complete Genome and Plasmid Sequences for Rhodococcus fascians D188 and Draft Sequences for Rhodococcus Isolates PBTS 1 and PBTS 2.</title>
        <authorList>
            <person name="Stamler R.A."/>
            <person name="Vereecke D."/>
            <person name="Zhang Y."/>
            <person name="Schilkey F."/>
            <person name="Devitt N."/>
            <person name="Randall J.J."/>
        </authorList>
    </citation>
    <scope>NUCLEOTIDE SEQUENCE [LARGE SCALE GENOMIC DNA]</scope>
    <source>
        <strain evidence="3 4">PBTS2</strain>
    </source>
</reference>
<dbReference type="Proteomes" id="UP000076038">
    <property type="component" value="Chromosome"/>
</dbReference>
<dbReference type="NCBIfam" id="TIGR03668">
    <property type="entry name" value="Rv0121_F420"/>
    <property type="match status" value="1"/>
</dbReference>
<dbReference type="KEGG" id="rhs:A3Q41_01499"/>
<dbReference type="GO" id="GO:0005829">
    <property type="term" value="C:cytosol"/>
    <property type="evidence" value="ECO:0007669"/>
    <property type="project" value="TreeGrafter"/>
</dbReference>
<sequence length="139" mass="15561">MKIDNEIQRFADAPRAQLSTINPNGTPHLVPIVYAVAPTGDRIYTAIDWKPKTTQKLQRLDNIRADPAVSLIVDHYSDDWSQLWWIRADGNARIVDAGSAEGTVGTDTLVAKYSQYKNNRPEGPVIVIDKLSWRSWSAS</sequence>
<evidence type="ECO:0000313" key="4">
    <source>
        <dbReference type="Proteomes" id="UP000076038"/>
    </source>
</evidence>
<dbReference type="PANTHER" id="PTHR35176:SF2">
    <property type="entry name" value="F420H(2)-DEPENDENT REDUCTASE RV1155"/>
    <property type="match status" value="1"/>
</dbReference>
<organism evidence="3 4">
    <name type="scientific">Rhodococcoides fascians</name>
    <name type="common">Rhodococcus fascians</name>
    <dbReference type="NCBI Taxonomy" id="1828"/>
    <lineage>
        <taxon>Bacteria</taxon>
        <taxon>Bacillati</taxon>
        <taxon>Actinomycetota</taxon>
        <taxon>Actinomycetes</taxon>
        <taxon>Mycobacteriales</taxon>
        <taxon>Nocardiaceae</taxon>
        <taxon>Rhodococcoides</taxon>
    </lineage>
</organism>
<evidence type="ECO:0000259" key="2">
    <source>
        <dbReference type="Pfam" id="PF01243"/>
    </source>
</evidence>
<dbReference type="InterPro" id="IPR019967">
    <property type="entry name" value="F420-dep_enz_PPOX_Rv0121"/>
</dbReference>
<dbReference type="GO" id="GO:0070967">
    <property type="term" value="F:coenzyme F420 binding"/>
    <property type="evidence" value="ECO:0007669"/>
    <property type="project" value="TreeGrafter"/>
</dbReference>
<dbReference type="InterPro" id="IPR011576">
    <property type="entry name" value="Pyridox_Oxase_N"/>
</dbReference>
<accession>A0A143QJ28</accession>
<proteinExistence type="predicted"/>
<keyword evidence="4" id="KW-1185">Reference proteome</keyword>
<dbReference type="Gene3D" id="2.30.110.10">
    <property type="entry name" value="Electron Transport, Fmn-binding Protein, Chain A"/>
    <property type="match status" value="1"/>
</dbReference>
<dbReference type="InterPro" id="IPR012349">
    <property type="entry name" value="Split_barrel_FMN-bd"/>
</dbReference>
<dbReference type="Pfam" id="PF01243">
    <property type="entry name" value="PNPOx_N"/>
    <property type="match status" value="1"/>
</dbReference>
<dbReference type="PATRIC" id="fig|1653479.3.peg.1520"/>
<name>A0A143QJ28_RHOFA</name>
<dbReference type="AlphaFoldDB" id="A0A143QJ28"/>
<dbReference type="RefSeq" id="WP_032367598.1">
    <property type="nucleotide sequence ID" value="NZ_CP015220.1"/>
</dbReference>
<dbReference type="OrthoDB" id="9812086at2"/>
<dbReference type="EMBL" id="CP015220">
    <property type="protein sequence ID" value="AMY22806.1"/>
    <property type="molecule type" value="Genomic_DNA"/>
</dbReference>
<dbReference type="PANTHER" id="PTHR35176">
    <property type="entry name" value="HEME OXYGENASE HI_0854-RELATED"/>
    <property type="match status" value="1"/>
</dbReference>
<evidence type="ECO:0000313" key="3">
    <source>
        <dbReference type="EMBL" id="AMY22806.1"/>
    </source>
</evidence>
<evidence type="ECO:0000256" key="1">
    <source>
        <dbReference type="ARBA" id="ARBA00023002"/>
    </source>
</evidence>
<gene>
    <name evidence="3" type="ORF">A3Q41_01499</name>
</gene>
<reference evidence="4" key="2">
    <citation type="submission" date="2016-04" db="EMBL/GenBank/DDBJ databases">
        <title>Complete Genome and Plasmid Sequences for Rhodococcus fascians D188 and Draft Sequences for Rhodococcus spp. Isolates PBTS 1 and PBTS 2.</title>
        <authorList>
            <person name="Stamer R."/>
            <person name="Vereecke D."/>
            <person name="Zhang Y."/>
            <person name="Schilkey F."/>
            <person name="Devitt N."/>
            <person name="Randall J."/>
        </authorList>
    </citation>
    <scope>NUCLEOTIDE SEQUENCE [LARGE SCALE GENOMIC DNA]</scope>
    <source>
        <strain evidence="4">PBTS2</strain>
    </source>
</reference>
<protein>
    <recommendedName>
        <fullName evidence="2">Pyridoxamine 5'-phosphate oxidase N-terminal domain-containing protein</fullName>
    </recommendedName>
</protein>
<dbReference type="InterPro" id="IPR052019">
    <property type="entry name" value="F420H2_bilvrd_red/Heme_oxyg"/>
</dbReference>